<comment type="subcellular location">
    <subcellularLocation>
        <location evidence="1">Cell projection</location>
        <location evidence="1">Cilium</location>
        <location evidence="1">Flagellum</location>
    </subcellularLocation>
</comment>
<feature type="compositionally biased region" description="Basic and acidic residues" evidence="6">
    <location>
        <begin position="267"/>
        <end position="280"/>
    </location>
</feature>
<feature type="region of interest" description="Disordered" evidence="6">
    <location>
        <begin position="254"/>
        <end position="362"/>
    </location>
</feature>
<proteinExistence type="inferred from homology"/>
<keyword evidence="3" id="KW-0969">Cilium</keyword>
<dbReference type="PANTHER" id="PTHR14952">
    <property type="entry name" value="ROPPORIN-1-LIKE PROTEIN"/>
    <property type="match status" value="1"/>
</dbReference>
<evidence type="ECO:0000313" key="7">
    <source>
        <dbReference type="Proteomes" id="UP000192223"/>
    </source>
</evidence>
<dbReference type="SUPFAM" id="SSF47391">
    <property type="entry name" value="Dimerization-anchoring domain of cAMP-dependent PK regulatory subunit"/>
    <property type="match status" value="1"/>
</dbReference>
<dbReference type="PANTHER" id="PTHR14952:SF9">
    <property type="entry name" value="EF-HAND DOMAIN-CONTAINING PROTEIN"/>
    <property type="match status" value="1"/>
</dbReference>
<dbReference type="KEGG" id="apln:108743111"/>
<evidence type="ECO:0000313" key="8">
    <source>
        <dbReference type="RefSeq" id="XP_018334094.2"/>
    </source>
</evidence>
<feature type="compositionally biased region" description="Acidic residues" evidence="6">
    <location>
        <begin position="288"/>
        <end position="320"/>
    </location>
</feature>
<dbReference type="Proteomes" id="UP000192223">
    <property type="component" value="Unplaced"/>
</dbReference>
<evidence type="ECO:0000256" key="2">
    <source>
        <dbReference type="ARBA" id="ARBA00022846"/>
    </source>
</evidence>
<protein>
    <submittedName>
        <fullName evidence="8">Titin</fullName>
    </submittedName>
</protein>
<organism evidence="7 8">
    <name type="scientific">Agrilus planipennis</name>
    <name type="common">Emerald ash borer</name>
    <name type="synonym">Agrilus marcopoli</name>
    <dbReference type="NCBI Taxonomy" id="224129"/>
    <lineage>
        <taxon>Eukaryota</taxon>
        <taxon>Metazoa</taxon>
        <taxon>Ecdysozoa</taxon>
        <taxon>Arthropoda</taxon>
        <taxon>Hexapoda</taxon>
        <taxon>Insecta</taxon>
        <taxon>Pterygota</taxon>
        <taxon>Neoptera</taxon>
        <taxon>Endopterygota</taxon>
        <taxon>Coleoptera</taxon>
        <taxon>Polyphaga</taxon>
        <taxon>Elateriformia</taxon>
        <taxon>Buprestoidea</taxon>
        <taxon>Buprestidae</taxon>
        <taxon>Agrilinae</taxon>
        <taxon>Agrilus</taxon>
    </lineage>
</organism>
<evidence type="ECO:0000256" key="3">
    <source>
        <dbReference type="ARBA" id="ARBA00023069"/>
    </source>
</evidence>
<dbReference type="AlphaFoldDB" id="A0A1W4XDL1"/>
<evidence type="ECO:0000256" key="5">
    <source>
        <dbReference type="ARBA" id="ARBA00035651"/>
    </source>
</evidence>
<comment type="similarity">
    <text evidence="5">Belongs to the ropporin family.</text>
</comment>
<dbReference type="InParanoid" id="A0A1W4XDL1"/>
<evidence type="ECO:0000256" key="6">
    <source>
        <dbReference type="SAM" id="MobiDB-lite"/>
    </source>
</evidence>
<accession>A0A1W4XDL1</accession>
<keyword evidence="4" id="KW-0966">Cell projection</keyword>
<dbReference type="GO" id="GO:0031514">
    <property type="term" value="C:motile cilium"/>
    <property type="evidence" value="ECO:0007669"/>
    <property type="project" value="UniProtKB-SubCell"/>
</dbReference>
<dbReference type="GeneID" id="108743111"/>
<sequence length="501" mass="56621">MPELPEQMYCSQQICIPPSFPYLLRQFCKAAIRTQPADLLRWSVAYWRCLSLNIPPPVKPRLEYPLPQCRIGITPGWLKALLHQLQGAITITFPVLWDRWIGACMEHDALIEVLVLGGFTEPYNISWFHFVGMCAGYLTESLTKTMILVCEILTEEPDGGSAMIPLEIFLTIYTFLAAIEAGKGQMLKNLYFTDDLLDLMREEKAKKLKVAKTPSTITEEEIAIIEEEEEAVAEEEVSEKIDLTKEVSCPDIVSDEFKPEEEETIEALEKAQRQEQEKAEGMLFGPTDMEEMPAEVTGEEEGEEEEEAEAEEEQIVDEEFAALFTVEEQKPEEEEGNEEESEAQVKEVGSKESVPTVVGDGSIPIRKTDYDAAEAEAARLRALEMLEMGEEEGEGREGEWEELEKLKRRLEAAEEAEESVKEEEPCKSITETEEEEIPGEVEKAYQEIFVDAVPGIGPVVPCELVEAVVEYMKKMAAKQHGMVMPRNIRHFLCPPLEVLET</sequence>
<reference evidence="8" key="1">
    <citation type="submission" date="2025-08" db="UniProtKB">
        <authorList>
            <consortium name="RefSeq"/>
        </authorList>
    </citation>
    <scope>IDENTIFICATION</scope>
    <source>
        <tissue evidence="8">Entire body</tissue>
    </source>
</reference>
<dbReference type="OrthoDB" id="10067602at2759"/>
<dbReference type="Gene3D" id="1.20.890.10">
    <property type="entry name" value="cAMP-dependent protein kinase regulatory subunit, dimerization-anchoring domain"/>
    <property type="match status" value="1"/>
</dbReference>
<evidence type="ECO:0000256" key="1">
    <source>
        <dbReference type="ARBA" id="ARBA00004230"/>
    </source>
</evidence>
<evidence type="ECO:0000256" key="4">
    <source>
        <dbReference type="ARBA" id="ARBA00023273"/>
    </source>
</evidence>
<dbReference type="RefSeq" id="XP_018334094.2">
    <property type="nucleotide sequence ID" value="XM_018478592.2"/>
</dbReference>
<keyword evidence="7" id="KW-1185">Reference proteome</keyword>
<gene>
    <name evidence="8" type="primary">LOC108743111</name>
</gene>
<feature type="compositionally biased region" description="Acidic residues" evidence="6">
    <location>
        <begin position="330"/>
        <end position="342"/>
    </location>
</feature>
<name>A0A1W4XDL1_AGRPL</name>
<feature type="compositionally biased region" description="Basic and acidic residues" evidence="6">
    <location>
        <begin position="411"/>
        <end position="426"/>
    </location>
</feature>
<keyword evidence="2" id="KW-0282">Flagellum</keyword>
<feature type="region of interest" description="Disordered" evidence="6">
    <location>
        <begin position="411"/>
        <end position="436"/>
    </location>
</feature>